<keyword evidence="2 5" id="KW-0694">RNA-binding</keyword>
<proteinExistence type="predicted"/>
<keyword evidence="4" id="KW-0863">Zinc-finger</keyword>
<evidence type="ECO:0000313" key="10">
    <source>
        <dbReference type="EMBL" id="EDV25915.1"/>
    </source>
</evidence>
<keyword evidence="11" id="KW-1185">Reference proteome</keyword>
<evidence type="ECO:0000256" key="6">
    <source>
        <dbReference type="SAM" id="MobiDB-lite"/>
    </source>
</evidence>
<evidence type="ECO:0000256" key="2">
    <source>
        <dbReference type="ARBA" id="ARBA00022884"/>
    </source>
</evidence>
<reference evidence="10 11" key="1">
    <citation type="journal article" date="2008" name="Nature">
        <title>The Trichoplax genome and the nature of placozoans.</title>
        <authorList>
            <person name="Srivastava M."/>
            <person name="Begovic E."/>
            <person name="Chapman J."/>
            <person name="Putnam N.H."/>
            <person name="Hellsten U."/>
            <person name="Kawashima T."/>
            <person name="Kuo A."/>
            <person name="Mitros T."/>
            <person name="Salamov A."/>
            <person name="Carpenter M.L."/>
            <person name="Signorovitch A.Y."/>
            <person name="Moreno M.A."/>
            <person name="Kamm K."/>
            <person name="Grimwood J."/>
            <person name="Schmutz J."/>
            <person name="Shapiro H."/>
            <person name="Grigoriev I.V."/>
            <person name="Buss L.W."/>
            <person name="Schierwater B."/>
            <person name="Dellaporta S.L."/>
            <person name="Rokhsar D.S."/>
        </authorList>
    </citation>
    <scope>NUCLEOTIDE SEQUENCE [LARGE SCALE GENOMIC DNA]</scope>
    <source>
        <strain evidence="10 11">Grell-BS-1999</strain>
    </source>
</reference>
<name>B3RUZ9_TRIAD</name>
<dbReference type="InterPro" id="IPR013087">
    <property type="entry name" value="Znf_C2H2_type"/>
</dbReference>
<dbReference type="PANTHER" id="PTHR13948">
    <property type="entry name" value="RNA-BINDING PROTEIN"/>
    <property type="match status" value="1"/>
</dbReference>
<feature type="domain" description="RRM" evidence="7">
    <location>
        <begin position="181"/>
        <end position="252"/>
    </location>
</feature>
<evidence type="ECO:0000313" key="11">
    <source>
        <dbReference type="Proteomes" id="UP000009022"/>
    </source>
</evidence>
<feature type="region of interest" description="Disordered" evidence="6">
    <location>
        <begin position="1"/>
        <end position="178"/>
    </location>
</feature>
<dbReference type="Pfam" id="PF01585">
    <property type="entry name" value="G-patch"/>
    <property type="match status" value="1"/>
</dbReference>
<evidence type="ECO:0000256" key="5">
    <source>
        <dbReference type="PROSITE-ProRule" id="PRU00176"/>
    </source>
</evidence>
<dbReference type="SMART" id="SM00443">
    <property type="entry name" value="G_patch"/>
    <property type="match status" value="1"/>
</dbReference>
<feature type="compositionally biased region" description="Low complexity" evidence="6">
    <location>
        <begin position="65"/>
        <end position="75"/>
    </location>
</feature>
<evidence type="ECO:0000256" key="1">
    <source>
        <dbReference type="ARBA" id="ARBA00004123"/>
    </source>
</evidence>
<dbReference type="CDD" id="cd12313">
    <property type="entry name" value="RRM1_RRM2_RBM5_like"/>
    <property type="match status" value="2"/>
</dbReference>
<dbReference type="HOGENOM" id="CLU_010527_0_0_1"/>
<dbReference type="InterPro" id="IPR000467">
    <property type="entry name" value="G_patch_dom"/>
</dbReference>
<dbReference type="Pfam" id="PF00076">
    <property type="entry name" value="RRM_1"/>
    <property type="match status" value="1"/>
</dbReference>
<dbReference type="InterPro" id="IPR000504">
    <property type="entry name" value="RRM_dom"/>
</dbReference>
<dbReference type="GO" id="GO:0005634">
    <property type="term" value="C:nucleus"/>
    <property type="evidence" value="ECO:0000318"/>
    <property type="project" value="GO_Central"/>
</dbReference>
<dbReference type="InterPro" id="IPR012677">
    <property type="entry name" value="Nucleotide-bd_a/b_plait_sf"/>
</dbReference>
<dbReference type="OMA" id="CESEHER"/>
<dbReference type="PROSITE" id="PS50102">
    <property type="entry name" value="RRM"/>
    <property type="match status" value="2"/>
</dbReference>
<feature type="region of interest" description="Disordered" evidence="6">
    <location>
        <begin position="634"/>
        <end position="653"/>
    </location>
</feature>
<keyword evidence="4" id="KW-0479">Metal-binding</keyword>
<gene>
    <name evidence="10" type="ORF">TRIADDRAFT_55476</name>
</gene>
<evidence type="ECO:0000259" key="7">
    <source>
        <dbReference type="PROSITE" id="PS50102"/>
    </source>
</evidence>
<keyword evidence="4" id="KW-0862">Zinc</keyword>
<dbReference type="GO" id="GO:0003723">
    <property type="term" value="F:RNA binding"/>
    <property type="evidence" value="ECO:0000318"/>
    <property type="project" value="GO_Central"/>
</dbReference>
<dbReference type="FunCoup" id="B3RUZ9">
    <property type="interactions" value="2964"/>
</dbReference>
<dbReference type="GO" id="GO:0008270">
    <property type="term" value="F:zinc ion binding"/>
    <property type="evidence" value="ECO:0007669"/>
    <property type="project" value="UniProtKB-KW"/>
</dbReference>
<feature type="compositionally biased region" description="Basic and acidic residues" evidence="6">
    <location>
        <begin position="123"/>
        <end position="178"/>
    </location>
</feature>
<feature type="region of interest" description="Disordered" evidence="6">
    <location>
        <begin position="471"/>
        <end position="497"/>
    </location>
</feature>
<keyword evidence="3" id="KW-0539">Nucleus</keyword>
<dbReference type="AlphaFoldDB" id="B3RUZ9"/>
<accession>B3RUZ9</accession>
<dbReference type="SUPFAM" id="SSF54928">
    <property type="entry name" value="RNA-binding domain, RBD"/>
    <property type="match status" value="1"/>
</dbReference>
<dbReference type="KEGG" id="tad:TRIADDRAFT_55476"/>
<dbReference type="Proteomes" id="UP000009022">
    <property type="component" value="Unassembled WGS sequence"/>
</dbReference>
<dbReference type="InParanoid" id="B3RUZ9"/>
<dbReference type="Gene3D" id="3.30.70.330">
    <property type="match status" value="2"/>
</dbReference>
<dbReference type="STRING" id="10228.B3RUZ9"/>
<feature type="compositionally biased region" description="Basic and acidic residues" evidence="6">
    <location>
        <begin position="76"/>
        <end position="85"/>
    </location>
</feature>
<evidence type="ECO:0000256" key="4">
    <source>
        <dbReference type="PROSITE-ProRule" id="PRU00042"/>
    </source>
</evidence>
<feature type="domain" description="RRM" evidence="7">
    <location>
        <begin position="290"/>
        <end position="374"/>
    </location>
</feature>
<sequence>MESDWRYSEYSDFRDYPPPDNQERYRRNNEDFYRQQGRRSQDKQYFSNERDNYYCDESNRRNYNESSRARSPSPRYYERRFDRQRLSPRVSRYRSRSPDYTRRRDRRRSRSPPDYSNRSDMGYSRRDERVDNKRRYTRPEYDDNSKDNRKDETDRGSYDDERQSRRNRDGNNRDHREEPNRVIVIRNLAYKVDEKHISKIIEDHFDQQHVLKDVRLIRNKETGESRGFAFVEFIELKNAVAWMDDSRCGHFNFKIRRVCMMCKATRPELESRSNESKLDGGDDVSSKPTNVLIVRGLDVITREESVLQSLKQIDATRVDGIKIMKDELTNTSRGFCFVRLPSIKIAIAIAETISKLEYPFKIDNKEVVISYGRADAFESTAKKNLAAAAIAAAAWSVKVRRSKTPQIMPSTPMMRKRVIIIIHLLDFTMTQILRDTKDTASKAGGDAEMEKGIYAIQVMKDMERWAKTSTTFKVQQPDEASAKKSKGFVPIGSKQPEASTHNQTVQAIFANIASTAKDNLASQEEVHKADDIDIESRGAVTYGSGASLDLPMLDSVVVTPESLLDLNRFACLLCRRQFSSKDTLMKHVELSGLHKTNLKAHNAKLENQVRFVFRNLMSKSKELLYRDRAKERRQLYGQPDKVKEGPGRKSRQQNITKYEQPTKHGLTGSNVGNKMLKAMGWSEGEGLGRANQGITAPISAQVRSATAGLGADCSDYGVSAGDSYQEALKKLVKCF</sequence>
<dbReference type="EMBL" id="DS985244">
    <property type="protein sequence ID" value="EDV25915.1"/>
    <property type="molecule type" value="Genomic_DNA"/>
</dbReference>
<feature type="domain" description="G-patch" evidence="9">
    <location>
        <begin position="668"/>
        <end position="714"/>
    </location>
</feature>
<dbReference type="PANTHER" id="PTHR13948:SF3">
    <property type="entry name" value="FI21118P1"/>
    <property type="match status" value="1"/>
</dbReference>
<comment type="subcellular location">
    <subcellularLocation>
        <location evidence="1">Nucleus</location>
    </subcellularLocation>
</comment>
<evidence type="ECO:0000256" key="3">
    <source>
        <dbReference type="ARBA" id="ARBA00023242"/>
    </source>
</evidence>
<evidence type="ECO:0008006" key="12">
    <source>
        <dbReference type="Google" id="ProtNLM"/>
    </source>
</evidence>
<dbReference type="PROSITE" id="PS50157">
    <property type="entry name" value="ZINC_FINGER_C2H2_2"/>
    <property type="match status" value="1"/>
</dbReference>
<feature type="compositionally biased region" description="Basic and acidic residues" evidence="6">
    <location>
        <begin position="48"/>
        <end position="63"/>
    </location>
</feature>
<evidence type="ECO:0000259" key="8">
    <source>
        <dbReference type="PROSITE" id="PS50157"/>
    </source>
</evidence>
<dbReference type="GeneID" id="6752653"/>
<feature type="compositionally biased region" description="Basic and acidic residues" evidence="6">
    <location>
        <begin position="1"/>
        <end position="33"/>
    </location>
</feature>
<dbReference type="GO" id="GO:0000398">
    <property type="term" value="P:mRNA splicing, via spliceosome"/>
    <property type="evidence" value="ECO:0000318"/>
    <property type="project" value="GO_Central"/>
</dbReference>
<dbReference type="PhylomeDB" id="B3RUZ9"/>
<feature type="compositionally biased region" description="Basic and acidic residues" evidence="6">
    <location>
        <begin position="634"/>
        <end position="647"/>
    </location>
</feature>
<dbReference type="InterPro" id="IPR035979">
    <property type="entry name" value="RBD_domain_sf"/>
</dbReference>
<organism evidence="10 11">
    <name type="scientific">Trichoplax adhaerens</name>
    <name type="common">Trichoplax reptans</name>
    <dbReference type="NCBI Taxonomy" id="10228"/>
    <lineage>
        <taxon>Eukaryota</taxon>
        <taxon>Metazoa</taxon>
        <taxon>Placozoa</taxon>
        <taxon>Uniplacotomia</taxon>
        <taxon>Trichoplacea</taxon>
        <taxon>Trichoplacidae</taxon>
        <taxon>Trichoplax</taxon>
    </lineage>
</organism>
<dbReference type="eggNOG" id="KOG0154">
    <property type="taxonomic scope" value="Eukaryota"/>
</dbReference>
<evidence type="ECO:0000259" key="9">
    <source>
        <dbReference type="PROSITE" id="PS50174"/>
    </source>
</evidence>
<dbReference type="CTD" id="6752653"/>
<dbReference type="RefSeq" id="XP_002111948.1">
    <property type="nucleotide sequence ID" value="XM_002111912.1"/>
</dbReference>
<protein>
    <recommendedName>
        <fullName evidence="12">RNA-binding protein 5</fullName>
    </recommendedName>
</protein>
<dbReference type="OrthoDB" id="29221at2759"/>
<feature type="domain" description="C2H2-type" evidence="8">
    <location>
        <begin position="569"/>
        <end position="594"/>
    </location>
</feature>
<dbReference type="PROSITE" id="PS50174">
    <property type="entry name" value="G_PATCH"/>
    <property type="match status" value="1"/>
</dbReference>
<dbReference type="SMART" id="SM00360">
    <property type="entry name" value="RRM"/>
    <property type="match status" value="2"/>
</dbReference>